<accession>A0A1M5Y900</accession>
<name>A0A1M5Y900_9BRAD</name>
<dbReference type="EMBL" id="LT670817">
    <property type="protein sequence ID" value="SHI08318.1"/>
    <property type="molecule type" value="Genomic_DNA"/>
</dbReference>
<sequence length="60" mass="6541">MMQGEGTGIVELYDGKVTGGDTVLAYTGHTLWTEINLRRVLPRSGTRRDNLPFSASTTSI</sequence>
<organism evidence="1 2">
    <name type="scientific">Bradyrhizobium erythrophlei</name>
    <dbReference type="NCBI Taxonomy" id="1437360"/>
    <lineage>
        <taxon>Bacteria</taxon>
        <taxon>Pseudomonadati</taxon>
        <taxon>Pseudomonadota</taxon>
        <taxon>Alphaproteobacteria</taxon>
        <taxon>Hyphomicrobiales</taxon>
        <taxon>Nitrobacteraceae</taxon>
        <taxon>Bradyrhizobium</taxon>
    </lineage>
</organism>
<evidence type="ECO:0000313" key="2">
    <source>
        <dbReference type="Proteomes" id="UP000189796"/>
    </source>
</evidence>
<dbReference type="Proteomes" id="UP000189796">
    <property type="component" value="Chromosome I"/>
</dbReference>
<protein>
    <submittedName>
        <fullName evidence="1">Uncharacterized protein</fullName>
    </submittedName>
</protein>
<dbReference type="AlphaFoldDB" id="A0A1M5Y900"/>
<proteinExistence type="predicted"/>
<evidence type="ECO:0000313" key="1">
    <source>
        <dbReference type="EMBL" id="SHI08318.1"/>
    </source>
</evidence>
<reference evidence="1 2" key="1">
    <citation type="submission" date="2016-11" db="EMBL/GenBank/DDBJ databases">
        <authorList>
            <person name="Jaros S."/>
            <person name="Januszkiewicz K."/>
            <person name="Wedrychowicz H."/>
        </authorList>
    </citation>
    <scope>NUCLEOTIDE SEQUENCE [LARGE SCALE GENOMIC DNA]</scope>
    <source>
        <strain evidence="1 2">GAS138</strain>
    </source>
</reference>
<gene>
    <name evidence="1" type="ORF">SAMN05443248_8032</name>
</gene>